<dbReference type="InterPro" id="IPR051906">
    <property type="entry name" value="TolC-like"/>
</dbReference>
<evidence type="ECO:0000256" key="2">
    <source>
        <dbReference type="ARBA" id="ARBA00007613"/>
    </source>
</evidence>
<dbReference type="EMBL" id="CP002056">
    <property type="protein sequence ID" value="ADI29214.1"/>
    <property type="molecule type" value="Genomic_DNA"/>
</dbReference>
<dbReference type="eggNOG" id="COG1538">
    <property type="taxonomic scope" value="Bacteria"/>
</dbReference>
<reference evidence="12" key="1">
    <citation type="submission" date="2010-05" db="EMBL/GenBank/DDBJ databases">
        <title>Complete sequence of Methylotenera sp. 301.</title>
        <authorList>
            <person name="Lucas S."/>
            <person name="Copeland A."/>
            <person name="Lapidus A."/>
            <person name="Cheng J.-F."/>
            <person name="Bruce D."/>
            <person name="Goodwin L."/>
            <person name="Pitluck S."/>
            <person name="Clum A."/>
            <person name="Land M."/>
            <person name="Hauser L."/>
            <person name="Kyrpides N."/>
            <person name="Ivanova N."/>
            <person name="Chistoservova L."/>
            <person name="Kalyuzhnaya M."/>
            <person name="Woyke T."/>
        </authorList>
    </citation>
    <scope>NUCLEOTIDE SEQUENCE [LARGE SCALE GENOMIC DNA]</scope>
    <source>
        <strain evidence="12">301</strain>
    </source>
</reference>
<gene>
    <name evidence="11" type="ordered locus">M301_0830</name>
</gene>
<protein>
    <submittedName>
        <fullName evidence="11">OmpA/MotB domain protein</fullName>
    </submittedName>
</protein>
<keyword evidence="5" id="KW-0812">Transmembrane</keyword>
<dbReference type="GO" id="GO:0015562">
    <property type="term" value="F:efflux transmembrane transporter activity"/>
    <property type="evidence" value="ECO:0007669"/>
    <property type="project" value="InterPro"/>
</dbReference>
<dbReference type="Gene3D" id="3.30.1330.60">
    <property type="entry name" value="OmpA-like domain"/>
    <property type="match status" value="1"/>
</dbReference>
<comment type="similarity">
    <text evidence="2">Belongs to the outer membrane factor (OMF) (TC 1.B.17) family.</text>
</comment>
<dbReference type="GO" id="GO:1990281">
    <property type="term" value="C:efflux pump complex"/>
    <property type="evidence" value="ECO:0007669"/>
    <property type="project" value="TreeGrafter"/>
</dbReference>
<evidence type="ECO:0000256" key="3">
    <source>
        <dbReference type="ARBA" id="ARBA00022448"/>
    </source>
</evidence>
<feature type="signal peptide" evidence="9">
    <location>
        <begin position="1"/>
        <end position="28"/>
    </location>
</feature>
<dbReference type="Pfam" id="PF02321">
    <property type="entry name" value="OEP"/>
    <property type="match status" value="2"/>
</dbReference>
<feature type="domain" description="OmpA-like" evidence="10">
    <location>
        <begin position="497"/>
        <end position="616"/>
    </location>
</feature>
<comment type="subcellular location">
    <subcellularLocation>
        <location evidence="1">Cell outer membrane</location>
    </subcellularLocation>
</comment>
<dbReference type="InterPro" id="IPR006665">
    <property type="entry name" value="OmpA-like"/>
</dbReference>
<dbReference type="AlphaFoldDB" id="D7DPH0"/>
<evidence type="ECO:0000256" key="4">
    <source>
        <dbReference type="ARBA" id="ARBA00022452"/>
    </source>
</evidence>
<dbReference type="SUPFAM" id="SSF103088">
    <property type="entry name" value="OmpA-like"/>
    <property type="match status" value="1"/>
</dbReference>
<reference evidence="11 12" key="2">
    <citation type="journal article" date="2011" name="J. Bacteriol.">
        <title>Genomes of three methylotrophs from a single niche uncover genetic and metabolic divergence of Methylophilaceae.</title>
        <authorList>
            <person name="Lapidus A."/>
            <person name="Clum A."/>
            <person name="Labutti K."/>
            <person name="Kaluzhnaya M.G."/>
            <person name="Lim S."/>
            <person name="Beck D.A."/>
            <person name="Glavina Del Rio T."/>
            <person name="Nolan M."/>
            <person name="Mavromatis K."/>
            <person name="Huntemann M."/>
            <person name="Lucas S."/>
            <person name="Lidstrom M.E."/>
            <person name="Ivanova N."/>
            <person name="Chistoserdova L."/>
        </authorList>
    </citation>
    <scope>NUCLEOTIDE SEQUENCE [LARGE SCALE GENOMIC DNA]</scope>
    <source>
        <strain evidence="11 12">301</strain>
    </source>
</reference>
<proteinExistence type="inferred from homology"/>
<dbReference type="SUPFAM" id="SSF56954">
    <property type="entry name" value="Outer membrane efflux proteins (OEP)"/>
    <property type="match status" value="1"/>
</dbReference>
<evidence type="ECO:0000256" key="8">
    <source>
        <dbReference type="PROSITE-ProRule" id="PRU00473"/>
    </source>
</evidence>
<keyword evidence="12" id="KW-1185">Reference proteome</keyword>
<dbReference type="PANTHER" id="PTHR30026:SF22">
    <property type="entry name" value="OUTER MEMBRANE EFFLUX PROTEIN"/>
    <property type="match status" value="1"/>
</dbReference>
<dbReference type="PRINTS" id="PR01021">
    <property type="entry name" value="OMPADOMAIN"/>
</dbReference>
<keyword evidence="9" id="KW-0732">Signal</keyword>
<dbReference type="PROSITE" id="PS51123">
    <property type="entry name" value="OMPA_2"/>
    <property type="match status" value="1"/>
</dbReference>
<evidence type="ECO:0000256" key="7">
    <source>
        <dbReference type="ARBA" id="ARBA00023237"/>
    </source>
</evidence>
<organism evidence="11 12">
    <name type="scientific">Methylotenera versatilis (strain 301)</name>
    <dbReference type="NCBI Taxonomy" id="666681"/>
    <lineage>
        <taxon>Bacteria</taxon>
        <taxon>Pseudomonadati</taxon>
        <taxon>Pseudomonadota</taxon>
        <taxon>Betaproteobacteria</taxon>
        <taxon>Nitrosomonadales</taxon>
        <taxon>Methylophilaceae</taxon>
        <taxon>Methylotenera</taxon>
    </lineage>
</organism>
<dbReference type="CDD" id="cd07185">
    <property type="entry name" value="OmpA_C-like"/>
    <property type="match status" value="1"/>
</dbReference>
<evidence type="ECO:0000259" key="10">
    <source>
        <dbReference type="PROSITE" id="PS51123"/>
    </source>
</evidence>
<dbReference type="HOGENOM" id="CLU_012817_0_0_4"/>
<dbReference type="eggNOG" id="COG2885">
    <property type="taxonomic scope" value="Bacteria"/>
</dbReference>
<dbReference type="InterPro" id="IPR010130">
    <property type="entry name" value="T1SS_OMP_TolC"/>
</dbReference>
<dbReference type="Proteomes" id="UP000000383">
    <property type="component" value="Chromosome"/>
</dbReference>
<dbReference type="GO" id="GO:0015288">
    <property type="term" value="F:porin activity"/>
    <property type="evidence" value="ECO:0007669"/>
    <property type="project" value="TreeGrafter"/>
</dbReference>
<dbReference type="InterPro" id="IPR036737">
    <property type="entry name" value="OmpA-like_sf"/>
</dbReference>
<dbReference type="KEGG" id="meh:M301_0830"/>
<dbReference type="PANTHER" id="PTHR30026">
    <property type="entry name" value="OUTER MEMBRANE PROTEIN TOLC"/>
    <property type="match status" value="1"/>
</dbReference>
<keyword evidence="3" id="KW-0813">Transport</keyword>
<evidence type="ECO:0000313" key="12">
    <source>
        <dbReference type="Proteomes" id="UP000000383"/>
    </source>
</evidence>
<dbReference type="Pfam" id="PF00691">
    <property type="entry name" value="OmpA"/>
    <property type="match status" value="1"/>
</dbReference>
<dbReference type="GO" id="GO:0009279">
    <property type="term" value="C:cell outer membrane"/>
    <property type="evidence" value="ECO:0007669"/>
    <property type="project" value="UniProtKB-SubCell"/>
</dbReference>
<sequence length="616" mass="69561" precursor="true">MNNNFSYKLITLALVSCLGGFTSNTTLAAEPLVSLKDMVEKTITANPEVQSRYHRFLESGFEQDVAHGNFLPKADIVSTYRKQEELIKLGDGTNIPRSNNELVLRQMIFDGFATSNEVKRLGHANRVRYYELQSAMQNTTLEFMRAYIDANRYRELSQYAKENYVIHKQLFDRIQERVNAGVARKVDLEQAAGRLALAEANLLTETTNLHDVTARMQRLYGELPPETLEAPTFFNAGVEPTSAEALKVAYNQNPDLLSTIEDIQASKDEIKTRESRYYPKLDLQARKNLGVSNDGRFSSNAADLLELTMNFNLFNGFSDRNAIKQTAEKLNNSKDLRDKACVDTRQLVVIAYNDIQQLKEQEKYRTEHKNSIENAREAYRKQFDIGQRTLLDLLDTENEYFQARRALANVEYDIQTAYARTYAGQGELLNKIGAARGGLPEYKRESYMDDENICQAVAPVQETVDKAALLADAKPLSSTISIAKPVVSAVEPAKVEVKPMANKVVPDVQFETNSAKIKEISYPVLDNAINTLKEWGDSNVEVGGHTDQRDTSKADYNQRLSEKRAKAVMDYIVKKGIDAKRLSAKGYGYSKPIAENDPKEGNLVNRRVELVREQKK</sequence>
<dbReference type="InterPro" id="IPR006664">
    <property type="entry name" value="OMP_bac"/>
</dbReference>
<keyword evidence="7" id="KW-0998">Cell outer membrane</keyword>
<evidence type="ECO:0000313" key="11">
    <source>
        <dbReference type="EMBL" id="ADI29214.1"/>
    </source>
</evidence>
<keyword evidence="4" id="KW-1134">Transmembrane beta strand</keyword>
<accession>D7DPH0</accession>
<evidence type="ECO:0000256" key="9">
    <source>
        <dbReference type="SAM" id="SignalP"/>
    </source>
</evidence>
<dbReference type="STRING" id="666681.M301_0830"/>
<dbReference type="InterPro" id="IPR003423">
    <property type="entry name" value="OMP_efflux"/>
</dbReference>
<dbReference type="RefSeq" id="WP_013147530.1">
    <property type="nucleotide sequence ID" value="NC_014207.1"/>
</dbReference>
<evidence type="ECO:0000256" key="5">
    <source>
        <dbReference type="ARBA" id="ARBA00022692"/>
    </source>
</evidence>
<evidence type="ECO:0000256" key="6">
    <source>
        <dbReference type="ARBA" id="ARBA00023136"/>
    </source>
</evidence>
<evidence type="ECO:0000256" key="1">
    <source>
        <dbReference type="ARBA" id="ARBA00004442"/>
    </source>
</evidence>
<dbReference type="Gene3D" id="1.20.1600.10">
    <property type="entry name" value="Outer membrane efflux proteins (OEP)"/>
    <property type="match status" value="1"/>
</dbReference>
<keyword evidence="6 8" id="KW-0472">Membrane</keyword>
<name>D7DPH0_METV0</name>
<feature type="chain" id="PRO_5003094869" evidence="9">
    <location>
        <begin position="29"/>
        <end position="616"/>
    </location>
</feature>
<dbReference type="NCBIfam" id="TIGR01844">
    <property type="entry name" value="type_I_sec_TolC"/>
    <property type="match status" value="1"/>
</dbReference>